<evidence type="ECO:0000313" key="7">
    <source>
        <dbReference type="EMBL" id="KHO11606.1"/>
    </source>
</evidence>
<evidence type="ECO:0000256" key="6">
    <source>
        <dbReference type="SAM" id="Phobius"/>
    </source>
</evidence>
<comment type="similarity">
    <text evidence="2">Belongs to the CCC1 family.</text>
</comment>
<reference evidence="7 8" key="2">
    <citation type="journal article" date="2014" name="Proc. Natl. Acad. Sci. U.S.A.">
        <title>Trajectory and genomic determinants of fungal-pathogen speciation and host adaptation.</title>
        <authorList>
            <person name="Hu X."/>
            <person name="Xiao G."/>
            <person name="Zheng P."/>
            <person name="Shang Y."/>
            <person name="Su Y."/>
            <person name="Zhang X."/>
            <person name="Liu X."/>
            <person name="Zhan S."/>
            <person name="St Leger R.J."/>
            <person name="Wang C."/>
        </authorList>
    </citation>
    <scope>GENOME REANNOTATION</scope>
    <source>
        <strain evidence="8">ARSEF 23 / ATCC MYA-3075</strain>
    </source>
</reference>
<reference evidence="7 8" key="1">
    <citation type="journal article" date="2011" name="PLoS Genet.">
        <title>Genome sequencing and comparative transcriptomics of the model entomopathogenic fungi Metarhizium anisopliae and M. acridum.</title>
        <authorList>
            <person name="Gao Q."/>
            <person name="Jin K."/>
            <person name="Ying S.H."/>
            <person name="Zhang Y."/>
            <person name="Xiao G."/>
            <person name="Shang Y."/>
            <person name="Duan Z."/>
            <person name="Hu X."/>
            <person name="Xie X.Q."/>
            <person name="Zhou G."/>
            <person name="Peng G."/>
            <person name="Luo Z."/>
            <person name="Huang W."/>
            <person name="Wang B."/>
            <person name="Fang W."/>
            <person name="Wang S."/>
            <person name="Zhong Y."/>
            <person name="Ma L.J."/>
            <person name="St Leger R.J."/>
            <person name="Zhao G.P."/>
            <person name="Pei Y."/>
            <person name="Feng M.G."/>
            <person name="Xia Y."/>
            <person name="Wang C."/>
        </authorList>
    </citation>
    <scope>NUCLEOTIDE SEQUENCE [LARGE SCALE GENOMIC DNA]</scope>
    <source>
        <strain evidence="8">ARSEF 23 / ATCC MYA-3075</strain>
    </source>
</reference>
<keyword evidence="8" id="KW-1185">Reference proteome</keyword>
<feature type="transmembrane region" description="Helical" evidence="6">
    <location>
        <begin position="99"/>
        <end position="120"/>
    </location>
</feature>
<evidence type="ECO:0000256" key="5">
    <source>
        <dbReference type="ARBA" id="ARBA00023136"/>
    </source>
</evidence>
<gene>
    <name evidence="7" type="ORF">MAA_10848</name>
</gene>
<dbReference type="RefSeq" id="XP_011411069.1">
    <property type="nucleotide sequence ID" value="XM_011412767.1"/>
</dbReference>
<evidence type="ECO:0000256" key="3">
    <source>
        <dbReference type="ARBA" id="ARBA00022692"/>
    </source>
</evidence>
<evidence type="ECO:0000256" key="4">
    <source>
        <dbReference type="ARBA" id="ARBA00022989"/>
    </source>
</evidence>
<dbReference type="GO" id="GO:0030026">
    <property type="term" value="P:intracellular manganese ion homeostasis"/>
    <property type="evidence" value="ECO:0007669"/>
    <property type="project" value="InterPro"/>
</dbReference>
<dbReference type="Proteomes" id="UP000002498">
    <property type="component" value="Unassembled WGS sequence"/>
</dbReference>
<sequence length="321" mass="34069">MGGAGGAGSNDRIALDGTGKSRGVFSGTLIWSADRNYCGGGTGACTLNYHLRVQQMSTADHVHQSSTNTTRALLNRPSADNSTTLIERHKISSGYMRDAIIGLADGLTVPFALTAGLSSIGSSKLVIVGGLAELFAGSISMGLGAYLATSTERKHYQIELDRERRQVTMSADQEEEIMVKIFEGYGVGREELRPLARRLRSDADAWIQFMMDFELRLERPGQLKPWLSAIVMGLAYFLGGLIPMIPYFALAVKAALFVSIGVTAAMLTLFGFFKATSMGLARRAAAFSSAETLLIGGLAAAASYGIVKGVDSAIQVNPGGV</sequence>
<protein>
    <submittedName>
        <fullName evidence="7">Uncharacterized protein</fullName>
    </submittedName>
</protein>
<keyword evidence="3 6" id="KW-0812">Transmembrane</keyword>
<comment type="caution">
    <text evidence="7">The sequence shown here is derived from an EMBL/GenBank/DDBJ whole genome shotgun (WGS) entry which is preliminary data.</text>
</comment>
<feature type="transmembrane region" description="Helical" evidence="6">
    <location>
        <begin position="126"/>
        <end position="148"/>
    </location>
</feature>
<dbReference type="KEGG" id="maj:MAA_10848"/>
<accession>A0A0B2XIB8</accession>
<evidence type="ECO:0000256" key="2">
    <source>
        <dbReference type="ARBA" id="ARBA00007049"/>
    </source>
</evidence>
<dbReference type="AlphaFoldDB" id="A0A0B2XIB8"/>
<dbReference type="GeneID" id="23632297"/>
<dbReference type="OrthoDB" id="73465at2759"/>
<evidence type="ECO:0000313" key="8">
    <source>
        <dbReference type="Proteomes" id="UP000002498"/>
    </source>
</evidence>
<comment type="subcellular location">
    <subcellularLocation>
        <location evidence="1">Endomembrane system</location>
        <topology evidence="1">Multi-pass membrane protein</topology>
    </subcellularLocation>
</comment>
<evidence type="ECO:0000256" key="1">
    <source>
        <dbReference type="ARBA" id="ARBA00004127"/>
    </source>
</evidence>
<feature type="transmembrane region" description="Helical" evidence="6">
    <location>
        <begin position="226"/>
        <end position="248"/>
    </location>
</feature>
<name>A0A0B2XIB8_METRA</name>
<dbReference type="EMBL" id="ADNJ02000002">
    <property type="protein sequence ID" value="KHO11606.1"/>
    <property type="molecule type" value="Genomic_DNA"/>
</dbReference>
<proteinExistence type="inferred from homology"/>
<feature type="transmembrane region" description="Helical" evidence="6">
    <location>
        <begin position="254"/>
        <end position="273"/>
    </location>
</feature>
<keyword evidence="4 6" id="KW-1133">Transmembrane helix</keyword>
<dbReference type="GO" id="GO:0012505">
    <property type="term" value="C:endomembrane system"/>
    <property type="evidence" value="ECO:0007669"/>
    <property type="project" value="UniProtKB-SubCell"/>
</dbReference>
<feature type="transmembrane region" description="Helical" evidence="6">
    <location>
        <begin position="285"/>
        <end position="307"/>
    </location>
</feature>
<dbReference type="Pfam" id="PF01988">
    <property type="entry name" value="VIT1"/>
    <property type="match status" value="1"/>
</dbReference>
<keyword evidence="5 6" id="KW-0472">Membrane</keyword>
<dbReference type="InterPro" id="IPR008217">
    <property type="entry name" value="Ccc1_fam"/>
</dbReference>
<dbReference type="PANTHER" id="PTHR31851">
    <property type="entry name" value="FE(2+)/MN(2+) TRANSPORTER PCL1"/>
    <property type="match status" value="1"/>
</dbReference>
<dbReference type="GO" id="GO:0005384">
    <property type="term" value="F:manganese ion transmembrane transporter activity"/>
    <property type="evidence" value="ECO:0007669"/>
    <property type="project" value="InterPro"/>
</dbReference>
<dbReference type="HOGENOM" id="CLU_038957_0_2_1"/>
<organism evidence="7 8">
    <name type="scientific">Metarhizium robertsii (strain ARSEF 23 / ATCC MYA-3075)</name>
    <name type="common">Metarhizium anisopliae (strain ARSEF 23)</name>
    <dbReference type="NCBI Taxonomy" id="655844"/>
    <lineage>
        <taxon>Eukaryota</taxon>
        <taxon>Fungi</taxon>
        <taxon>Dikarya</taxon>
        <taxon>Ascomycota</taxon>
        <taxon>Pezizomycotina</taxon>
        <taxon>Sordariomycetes</taxon>
        <taxon>Hypocreomycetidae</taxon>
        <taxon>Hypocreales</taxon>
        <taxon>Clavicipitaceae</taxon>
        <taxon>Metarhizium</taxon>
    </lineage>
</organism>